<dbReference type="InterPro" id="IPR008638">
    <property type="entry name" value="FhaB/CdiA-like_TPS"/>
</dbReference>
<keyword evidence="2" id="KW-0964">Secreted</keyword>
<evidence type="ECO:0000313" key="6">
    <source>
        <dbReference type="Proteomes" id="UP000181903"/>
    </source>
</evidence>
<organism evidence="5 6">
    <name type="scientific">Pseudomonas poae</name>
    <dbReference type="NCBI Taxonomy" id="200451"/>
    <lineage>
        <taxon>Bacteria</taxon>
        <taxon>Pseudomonadati</taxon>
        <taxon>Pseudomonadota</taxon>
        <taxon>Gammaproteobacteria</taxon>
        <taxon>Pseudomonadales</taxon>
        <taxon>Pseudomonadaceae</taxon>
        <taxon>Pseudomonas</taxon>
    </lineage>
</organism>
<evidence type="ECO:0000256" key="3">
    <source>
        <dbReference type="ARBA" id="ARBA00022729"/>
    </source>
</evidence>
<dbReference type="Gene3D" id="2.160.20.10">
    <property type="entry name" value="Single-stranded right-handed beta-helix, Pectin lyase-like"/>
    <property type="match status" value="1"/>
</dbReference>
<dbReference type="RefSeq" id="WP_083362195.1">
    <property type="nucleotide sequence ID" value="NZ_LT629706.1"/>
</dbReference>
<dbReference type="InterPro" id="IPR011050">
    <property type="entry name" value="Pectin_lyase_fold/virulence"/>
</dbReference>
<evidence type="ECO:0000256" key="2">
    <source>
        <dbReference type="ARBA" id="ARBA00022525"/>
    </source>
</evidence>
<feature type="domain" description="Filamentous haemagglutinin FhaB/tRNA nuclease CdiA-like TPS" evidence="4">
    <location>
        <begin position="64"/>
        <end position="177"/>
    </location>
</feature>
<dbReference type="PANTHER" id="PTHR12338:SF8">
    <property type="entry name" value="HEME_HEMOPEXIN-BINDING PROTEIN"/>
    <property type="match status" value="1"/>
</dbReference>
<name>A0ABY0RFZ0_9PSED</name>
<sequence length="2002" mass="201781">MKRQAPLATPWPAASRALNCEPAAWLRWTFRVNVSYQKPALHSVHLAMVVSLLMVSTPGVALEPGTLPTGGKVVGGQALLQQQGNQLVVEQHSDRAILDWQSFDIGQNARVRFNQPGANATALNRVTGGGGQSLIQGSLSANGRVYLVNGAGVLFGPSAQVNTGGLVASTLDIANEDFLAGRDRFVLTDQSKGEVVNQGHISARNGTVALLGRTVGNTGSISADNGNVVLAGGQEVSFAAGADGHLQIAVSASELQSSIRNGGAIYADGGQIVLNAQGANALASAVVSNTGTLQAHTVAEREGKILLLADLEHGGRAEVAGTLDASAINGGNGGFVETSGAQVQIAPATRVTTQAPKGRTGKWLVDPTDFTVSAGGQAQTTSGIGADTLVSNLASTNILLQTDAQGSEPGDLNIQAPISWNAATTLSLLTLRDLNINAPISAVNGGLTLSIARNVNVNAAIDVGTFNFLGGTWIQNSANLPTFQAHDFRLNGGSFLRANGGDGSSSNPYLLTDVYGVQGMQGFLSSHFKLANDIQAVGTQNWNCDSSCSGFVPIGNFDRPFTGSLDGGGHLIDKLQVSVHASSQSTNAEAGLFGTLGSGAHVTHLGLTDGFFSASGGNENFSGSLAARNLGSIESTYSTGSVTTGDANADANFAGGLVGNNTFTTVNGIVQGGTISGSYSTASVIASEGKNSAYAGGLVGTNAQGTIYRSYATGSASASDGLDSNYAGGLVANNVGTVQQSYALGSATALRGNRTFVGGLLGQHSGNAITDSFYATTDSSGAGINNASNYNSFGIGKSRSELTTLSTFQNWDIDATGGTGRAWRLYEGQTTPLLRSFLKPVNATVNDNGRVYDGSTATVSGNGFTLSASSAQVLGTPTYASTSARNAGAYALSMSGLYSDQFGYDISYVQGTYTISQRAIGGAFTADNKVYDGTTTATVHGGLDSNTVVAGDDLSVTTSGLFADKNVGQGKAVSVLGSLTGADAGNYQFTAPSNVVAAITPRTIGGAFTADNKVYDGTTSATVHGGLDSNTVVAGDDLSVTTNGLFADKNVGQGKAVSVLGSLTGADAGNYQFTAPSNVVAAITPRTIGGAFTADNKVYDGTTSATVHGGLDSNTVVAGDDLNVTTNGLFADKNVGQGKAVSVLGSLTGADAGNYQFIAPSNGSVVAAITPRTIGGAFTADNKVYDGTSTATVHGGLDSNTVVAGDDLSVTTNGLFADKNVGQGKAVSVFGSLTGADAGNYQFTAPSNVVAAITPRTIGGAFTADNKVYDGTTSATVHGGLDSNTVVAGDDLNVTTNGLFADKNVGQDKAVSVLGSLTGADAGNYQFTAPSNVVAAITPRTIGGAFTADNKVYDGTTSATVHGGLDSNTVVAGDDLNVTTNGLFADKNVGQDKAVSVLGSLTGADAGNYQFIAPSNGSVVAAITPRTIGGAFTADNKVYDGTSTATVHGGLDSNTVVAGDDLSVTTNGLFADKNVGQGKAVSVLGSLTGADAGNYQFIAPSNGSVVAAITPRTIGGAFTADNKVYDGTSTATVHGGLDSNTVVAGDDLSVTTNGLFADKNVGQGKAVSVFGSLTGADAGNYQFIAPSNGIVVAAVTPRTIGGAFTADNKVYDGTTTVTVHGSLDSNTVVAGDDLSVTTNGLFADKNVGQGKAVSVLGRLTGADAGNYQFIAPSNGSVVAAITPRTIGGAFTADNKVYDGTTSATVHGGLDSNTVVAGDDLNVTTSGLFADKNVGQGKAVSVLGRLTGADAGNYQFIAPSNGSVVAAITPRTIGGAFTADNKVYDGTTTVTVHGSLDSNTVVAGDDLNVTTSGLFADKNVGQGKAVSVLGSLTGADAGNYQFIAPSNGSVVASILPATLKITANDQVVPPSGRPYSGGNGVRYAGFVAGEDANELAGLPLRYAGSAQNAVVAGNYSIAPVGPDTFGNYAIAYENGSLQIIPTSVSRNLVPPPAGEIKRSLTNSEAIEYFNYEAMRLQGDDKLWSGRYGLPLKFTPGGFIHAGK</sequence>
<dbReference type="SMART" id="SM00912">
    <property type="entry name" value="Haemagg_act"/>
    <property type="match status" value="1"/>
</dbReference>
<keyword evidence="3" id="KW-0732">Signal</keyword>
<evidence type="ECO:0000313" key="5">
    <source>
        <dbReference type="EMBL" id="SDO00224.1"/>
    </source>
</evidence>
<dbReference type="InterPro" id="IPR050909">
    <property type="entry name" value="Bact_Autotransporter_VF"/>
</dbReference>
<dbReference type="NCBIfam" id="TIGR01901">
    <property type="entry name" value="adhes_NPXG"/>
    <property type="match status" value="1"/>
</dbReference>
<comment type="subcellular location">
    <subcellularLocation>
        <location evidence="1">Secreted</location>
    </subcellularLocation>
</comment>
<dbReference type="Pfam" id="PF18657">
    <property type="entry name" value="YDG"/>
    <property type="match status" value="11"/>
</dbReference>
<dbReference type="EMBL" id="LT629706">
    <property type="protein sequence ID" value="SDO00224.1"/>
    <property type="molecule type" value="Genomic_DNA"/>
</dbReference>
<proteinExistence type="predicted"/>
<reference evidence="5 6" key="1">
    <citation type="submission" date="2016-10" db="EMBL/GenBank/DDBJ databases">
        <authorList>
            <person name="Varghese N."/>
            <person name="Submissions S."/>
        </authorList>
    </citation>
    <scope>NUCLEOTIDE SEQUENCE [LARGE SCALE GENOMIC DNA]</scope>
    <source>
        <strain evidence="5 6">BS2776</strain>
    </source>
</reference>
<accession>A0ABY0RFZ0</accession>
<protein>
    <submittedName>
        <fullName evidence="5">Filamentous hemagglutinin family N-terminal domain-containing protein</fullName>
    </submittedName>
</protein>
<dbReference type="Proteomes" id="UP000181903">
    <property type="component" value="Chromosome I"/>
</dbReference>
<gene>
    <name evidence="5" type="ORF">SAMN04490208_2202</name>
</gene>
<dbReference type="InterPro" id="IPR041248">
    <property type="entry name" value="YDG"/>
</dbReference>
<dbReference type="Gene3D" id="2.160.20.110">
    <property type="match status" value="1"/>
</dbReference>
<dbReference type="Pfam" id="PF05860">
    <property type="entry name" value="TPS"/>
    <property type="match status" value="1"/>
</dbReference>
<keyword evidence="6" id="KW-1185">Reference proteome</keyword>
<dbReference type="InterPro" id="IPR012334">
    <property type="entry name" value="Pectin_lyas_fold"/>
</dbReference>
<evidence type="ECO:0000259" key="4">
    <source>
        <dbReference type="SMART" id="SM00912"/>
    </source>
</evidence>
<evidence type="ECO:0000256" key="1">
    <source>
        <dbReference type="ARBA" id="ARBA00004613"/>
    </source>
</evidence>
<dbReference type="SUPFAM" id="SSF51126">
    <property type="entry name" value="Pectin lyase-like"/>
    <property type="match status" value="1"/>
</dbReference>
<dbReference type="PANTHER" id="PTHR12338">
    <property type="entry name" value="AUTOTRANSPORTER"/>
    <property type="match status" value="1"/>
</dbReference>